<feature type="compositionally biased region" description="Acidic residues" evidence="1">
    <location>
        <begin position="66"/>
        <end position="75"/>
    </location>
</feature>
<accession>A0ABR2RQN7</accession>
<keyword evidence="3" id="KW-1185">Reference proteome</keyword>
<evidence type="ECO:0000313" key="2">
    <source>
        <dbReference type="EMBL" id="KAK9015179.1"/>
    </source>
</evidence>
<organism evidence="2 3">
    <name type="scientific">Hibiscus sabdariffa</name>
    <name type="common">roselle</name>
    <dbReference type="NCBI Taxonomy" id="183260"/>
    <lineage>
        <taxon>Eukaryota</taxon>
        <taxon>Viridiplantae</taxon>
        <taxon>Streptophyta</taxon>
        <taxon>Embryophyta</taxon>
        <taxon>Tracheophyta</taxon>
        <taxon>Spermatophyta</taxon>
        <taxon>Magnoliopsida</taxon>
        <taxon>eudicotyledons</taxon>
        <taxon>Gunneridae</taxon>
        <taxon>Pentapetalae</taxon>
        <taxon>rosids</taxon>
        <taxon>malvids</taxon>
        <taxon>Malvales</taxon>
        <taxon>Malvaceae</taxon>
        <taxon>Malvoideae</taxon>
        <taxon>Hibiscus</taxon>
    </lineage>
</organism>
<dbReference type="Proteomes" id="UP001396334">
    <property type="component" value="Unassembled WGS sequence"/>
</dbReference>
<dbReference type="EMBL" id="JBBPBN010000021">
    <property type="protein sequence ID" value="KAK9015179.1"/>
    <property type="molecule type" value="Genomic_DNA"/>
</dbReference>
<proteinExistence type="predicted"/>
<evidence type="ECO:0000256" key="1">
    <source>
        <dbReference type="SAM" id="MobiDB-lite"/>
    </source>
</evidence>
<comment type="caution">
    <text evidence="2">The sequence shown here is derived from an EMBL/GenBank/DDBJ whole genome shotgun (WGS) entry which is preliminary data.</text>
</comment>
<name>A0ABR2RQN7_9ROSI</name>
<evidence type="ECO:0000313" key="3">
    <source>
        <dbReference type="Proteomes" id="UP001396334"/>
    </source>
</evidence>
<gene>
    <name evidence="2" type="ORF">V6N11_006296</name>
</gene>
<feature type="region of interest" description="Disordered" evidence="1">
    <location>
        <begin position="1"/>
        <end position="102"/>
    </location>
</feature>
<reference evidence="2 3" key="1">
    <citation type="journal article" date="2024" name="G3 (Bethesda)">
        <title>Genome assembly of Hibiscus sabdariffa L. provides insights into metabolisms of medicinal natural products.</title>
        <authorList>
            <person name="Kim T."/>
        </authorList>
    </citation>
    <scope>NUCLEOTIDE SEQUENCE [LARGE SCALE GENOMIC DNA]</scope>
    <source>
        <strain evidence="2">TK-2024</strain>
        <tissue evidence="2">Old leaves</tissue>
    </source>
</reference>
<protein>
    <submittedName>
        <fullName evidence="2">Uncharacterized protein</fullName>
    </submittedName>
</protein>
<feature type="compositionally biased region" description="Basic and acidic residues" evidence="1">
    <location>
        <begin position="9"/>
        <end position="43"/>
    </location>
</feature>
<sequence length="102" mass="11535">MSQQPDTKPLTEEELERKKKKEEKAREKELKKLKALEKAEATKLKAQQGSNAPKKSAKKSAKREADDENPEDFVDPETPLGKKKRLSNQMAKQYSPAAVEKA</sequence>